<evidence type="ECO:0000313" key="8">
    <source>
        <dbReference type="Proteomes" id="UP001428817"/>
    </source>
</evidence>
<dbReference type="Proteomes" id="UP001428817">
    <property type="component" value="Unassembled WGS sequence"/>
</dbReference>
<evidence type="ECO:0000256" key="2">
    <source>
        <dbReference type="ARBA" id="ARBA00009477"/>
    </source>
</evidence>
<dbReference type="RefSeq" id="WP_185059197.1">
    <property type="nucleotide sequence ID" value="NZ_BAABJP010000015.1"/>
</dbReference>
<gene>
    <name evidence="7" type="ORF">GCM10023321_37100</name>
</gene>
<keyword evidence="5" id="KW-0472">Membrane</keyword>
<sequence>MLKRSTKIASAVIGLVTLVEAAAFSGTYLFHTRHYVSTDNAKVDGDAIEINAPRTGTLLSWSLTTGSTVSANEVVGRIEEIGSGGQPQRVIKAPRAGTIAATNVVPGQYVTAGTKLATAYDSVYVTARVAEEDIEGVREGSLVDITADAYPGRPLLGQVLDIQAATAGQFTIYPAAGTDPRNPQKIEQYVPVRIALLNTNGVVISPGMNVDVAIRRS</sequence>
<keyword evidence="8" id="KW-1185">Reference proteome</keyword>
<accession>A0ABP9Q974</accession>
<comment type="similarity">
    <text evidence="2">Belongs to the membrane fusion protein (MFP) (TC 8.A.1) family.</text>
</comment>
<keyword evidence="4" id="KW-1133">Transmembrane helix</keyword>
<comment type="caution">
    <text evidence="7">The sequence shown here is derived from an EMBL/GenBank/DDBJ whole genome shotgun (WGS) entry which is preliminary data.</text>
</comment>
<name>A0ABP9Q974_9PSEU</name>
<dbReference type="SUPFAM" id="SSF51230">
    <property type="entry name" value="Single hybrid motif"/>
    <property type="match status" value="1"/>
</dbReference>
<dbReference type="InterPro" id="IPR011053">
    <property type="entry name" value="Single_hybrid_motif"/>
</dbReference>
<evidence type="ECO:0000256" key="1">
    <source>
        <dbReference type="ARBA" id="ARBA00004167"/>
    </source>
</evidence>
<organism evidence="7 8">
    <name type="scientific">Pseudonocardia eucalypti</name>
    <dbReference type="NCBI Taxonomy" id="648755"/>
    <lineage>
        <taxon>Bacteria</taxon>
        <taxon>Bacillati</taxon>
        <taxon>Actinomycetota</taxon>
        <taxon>Actinomycetes</taxon>
        <taxon>Pseudonocardiales</taxon>
        <taxon>Pseudonocardiaceae</taxon>
        <taxon>Pseudonocardia</taxon>
    </lineage>
</organism>
<dbReference type="Gene3D" id="2.40.50.100">
    <property type="match status" value="1"/>
</dbReference>
<evidence type="ECO:0000256" key="5">
    <source>
        <dbReference type="ARBA" id="ARBA00023136"/>
    </source>
</evidence>
<dbReference type="InterPro" id="IPR050739">
    <property type="entry name" value="MFP"/>
</dbReference>
<dbReference type="EMBL" id="BAABJP010000015">
    <property type="protein sequence ID" value="GAA5158009.1"/>
    <property type="molecule type" value="Genomic_DNA"/>
</dbReference>
<protein>
    <submittedName>
        <fullName evidence="7">HlyD family efflux transporter periplasmic adaptor subunit</fullName>
    </submittedName>
</protein>
<dbReference type="PANTHER" id="PTHR30386:SF26">
    <property type="entry name" value="TRANSPORT PROTEIN COMB"/>
    <property type="match status" value="1"/>
</dbReference>
<dbReference type="Gene3D" id="2.40.30.170">
    <property type="match status" value="1"/>
</dbReference>
<feature type="domain" description="YhbJ barrel-sandwich hybrid" evidence="6">
    <location>
        <begin position="46"/>
        <end position="121"/>
    </location>
</feature>
<evidence type="ECO:0000256" key="4">
    <source>
        <dbReference type="ARBA" id="ARBA00022989"/>
    </source>
</evidence>
<evidence type="ECO:0000259" key="6">
    <source>
        <dbReference type="Pfam" id="PF25997"/>
    </source>
</evidence>
<dbReference type="PANTHER" id="PTHR30386">
    <property type="entry name" value="MEMBRANE FUSION SUBUNIT OF EMRAB-TOLC MULTIDRUG EFFLUX PUMP"/>
    <property type="match status" value="1"/>
</dbReference>
<comment type="subcellular location">
    <subcellularLocation>
        <location evidence="1">Membrane</location>
        <topology evidence="1">Single-pass membrane protein</topology>
    </subcellularLocation>
</comment>
<evidence type="ECO:0000313" key="7">
    <source>
        <dbReference type="EMBL" id="GAA5158009.1"/>
    </source>
</evidence>
<evidence type="ECO:0000256" key="3">
    <source>
        <dbReference type="ARBA" id="ARBA00022692"/>
    </source>
</evidence>
<proteinExistence type="inferred from homology"/>
<dbReference type="Pfam" id="PF25997">
    <property type="entry name" value="BSH_YhbJ"/>
    <property type="match status" value="1"/>
</dbReference>
<reference evidence="8" key="1">
    <citation type="journal article" date="2019" name="Int. J. Syst. Evol. Microbiol.">
        <title>The Global Catalogue of Microorganisms (GCM) 10K type strain sequencing project: providing services to taxonomists for standard genome sequencing and annotation.</title>
        <authorList>
            <consortium name="The Broad Institute Genomics Platform"/>
            <consortium name="The Broad Institute Genome Sequencing Center for Infectious Disease"/>
            <person name="Wu L."/>
            <person name="Ma J."/>
        </authorList>
    </citation>
    <scope>NUCLEOTIDE SEQUENCE [LARGE SCALE GENOMIC DNA]</scope>
    <source>
        <strain evidence="8">JCM 18303</strain>
    </source>
</reference>
<keyword evidence="3" id="KW-0812">Transmembrane</keyword>
<dbReference type="InterPro" id="IPR058635">
    <property type="entry name" value="BSH_YhbJ"/>
</dbReference>